<dbReference type="AlphaFoldDB" id="A0A4Y7QFA5"/>
<protein>
    <submittedName>
        <fullName evidence="1">Uncharacterized protein</fullName>
    </submittedName>
</protein>
<organism evidence="1 2">
    <name type="scientific">Rickenella mellea</name>
    <dbReference type="NCBI Taxonomy" id="50990"/>
    <lineage>
        <taxon>Eukaryota</taxon>
        <taxon>Fungi</taxon>
        <taxon>Dikarya</taxon>
        <taxon>Basidiomycota</taxon>
        <taxon>Agaricomycotina</taxon>
        <taxon>Agaricomycetes</taxon>
        <taxon>Hymenochaetales</taxon>
        <taxon>Rickenellaceae</taxon>
        <taxon>Rickenella</taxon>
    </lineage>
</organism>
<dbReference type="Proteomes" id="UP000294933">
    <property type="component" value="Unassembled WGS sequence"/>
</dbReference>
<evidence type="ECO:0000313" key="2">
    <source>
        <dbReference type="Proteomes" id="UP000294933"/>
    </source>
</evidence>
<dbReference type="VEuPathDB" id="FungiDB:BD410DRAFT_800225"/>
<proteinExistence type="predicted"/>
<dbReference type="EMBL" id="ML170161">
    <property type="protein sequence ID" value="TDL26337.1"/>
    <property type="molecule type" value="Genomic_DNA"/>
</dbReference>
<gene>
    <name evidence="1" type="ORF">BD410DRAFT_800225</name>
</gene>
<accession>A0A4Y7QFA5</accession>
<name>A0A4Y7QFA5_9AGAM</name>
<sequence length="191" mass="21626">MWSDGPRVRLRRFGGVRPPVPIELKMCRDRESSSDVKYSTQSISTIESMSQPADIALREASFAKMPSLTPITAKTTAIAPNVDIWKRCIEIESLASVCRTPIIRKSCRKIENHRTPTAPCPTAESMIWEKKAVSHPAFTRGNLLSVSEKTVIERAHYGQYCSKEKQVVGENWREIISFVAARWHVEQELGR</sequence>
<evidence type="ECO:0000313" key="1">
    <source>
        <dbReference type="EMBL" id="TDL26337.1"/>
    </source>
</evidence>
<reference evidence="1 2" key="1">
    <citation type="submission" date="2018-06" db="EMBL/GenBank/DDBJ databases">
        <title>A transcriptomic atlas of mushroom development highlights an independent origin of complex multicellularity.</title>
        <authorList>
            <consortium name="DOE Joint Genome Institute"/>
            <person name="Krizsan K."/>
            <person name="Almasi E."/>
            <person name="Merenyi Z."/>
            <person name="Sahu N."/>
            <person name="Viragh M."/>
            <person name="Koszo T."/>
            <person name="Mondo S."/>
            <person name="Kiss B."/>
            <person name="Balint B."/>
            <person name="Kues U."/>
            <person name="Barry K."/>
            <person name="Hegedus J.C."/>
            <person name="Henrissat B."/>
            <person name="Johnson J."/>
            <person name="Lipzen A."/>
            <person name="Ohm R."/>
            <person name="Nagy I."/>
            <person name="Pangilinan J."/>
            <person name="Yan J."/>
            <person name="Xiong Y."/>
            <person name="Grigoriev I.V."/>
            <person name="Hibbett D.S."/>
            <person name="Nagy L.G."/>
        </authorList>
    </citation>
    <scope>NUCLEOTIDE SEQUENCE [LARGE SCALE GENOMIC DNA]</scope>
    <source>
        <strain evidence="1 2">SZMC22713</strain>
    </source>
</reference>
<keyword evidence="2" id="KW-1185">Reference proteome</keyword>